<comment type="cofactor">
    <cofactor evidence="8">
        <name>[4Fe-4S] cluster</name>
        <dbReference type="ChEBI" id="CHEBI:49883"/>
    </cofactor>
    <text evidence="8">Binds 1 [4Fe-4S] cluster. The cluster is coordinated with 3 cysteines and an exchangeable S-adenosyl-L-methionine.</text>
</comment>
<evidence type="ECO:0000256" key="1">
    <source>
        <dbReference type="ARBA" id="ARBA00009777"/>
    </source>
</evidence>
<name>A0A6P1Y2H6_9SPIR</name>
<reference evidence="10 11" key="1">
    <citation type="submission" date="2020-01" db="EMBL/GenBank/DDBJ databases">
        <title>Complete genome sequence of a human oral phylogroup 1 Treponema sp. strain ATCC 700766, originally isolated from periodontitis dental plaque.</title>
        <authorList>
            <person name="Chan Y."/>
            <person name="Huo Y.-B."/>
            <person name="Yu X.-L."/>
            <person name="Zeng H."/>
            <person name="Leung W.-K."/>
            <person name="Watt R.M."/>
        </authorList>
    </citation>
    <scope>NUCLEOTIDE SEQUENCE [LARGE SCALE GENOMIC DNA]</scope>
    <source>
        <strain evidence="10 11">OMZ 804</strain>
    </source>
</reference>
<feature type="binding site" evidence="8">
    <location>
        <position position="67"/>
    </location>
    <ligand>
        <name>[4Fe-4S] cluster</name>
        <dbReference type="ChEBI" id="CHEBI:49883"/>
        <note>4Fe-4S-S-AdoMet</note>
    </ligand>
</feature>
<dbReference type="PANTHER" id="PTHR43075:SF1">
    <property type="entry name" value="FORMATE LYASE ACTIVATING ENZYME, PUTATIVE (AFU_ORTHOLOGUE AFUA_2G15630)-RELATED"/>
    <property type="match status" value="1"/>
</dbReference>
<keyword evidence="5" id="KW-0560">Oxidoreductase</keyword>
<dbReference type="GO" id="GO:0016491">
    <property type="term" value="F:oxidoreductase activity"/>
    <property type="evidence" value="ECO:0007669"/>
    <property type="project" value="UniProtKB-KW"/>
</dbReference>
<feature type="domain" description="Radical SAM core" evidence="9">
    <location>
        <begin position="62"/>
        <end position="194"/>
    </location>
</feature>
<organism evidence="10 11">
    <name type="scientific">Treponema vincentii</name>
    <dbReference type="NCBI Taxonomy" id="69710"/>
    <lineage>
        <taxon>Bacteria</taxon>
        <taxon>Pseudomonadati</taxon>
        <taxon>Spirochaetota</taxon>
        <taxon>Spirochaetia</taxon>
        <taxon>Spirochaetales</taxon>
        <taxon>Treponemataceae</taxon>
        <taxon>Treponema</taxon>
    </lineage>
</organism>
<dbReference type="PROSITE" id="PS01087">
    <property type="entry name" value="RADICAL_ACTIVATING"/>
    <property type="match status" value="1"/>
</dbReference>
<keyword evidence="4 8" id="KW-0479">Metal-binding</keyword>
<dbReference type="GO" id="GO:0051539">
    <property type="term" value="F:4 iron, 4 sulfur cluster binding"/>
    <property type="evidence" value="ECO:0007669"/>
    <property type="project" value="UniProtKB-KW"/>
</dbReference>
<evidence type="ECO:0000256" key="5">
    <source>
        <dbReference type="ARBA" id="ARBA00023002"/>
    </source>
</evidence>
<gene>
    <name evidence="10" type="ORF">GWP43_08455</name>
</gene>
<comment type="similarity">
    <text evidence="1">Belongs to the organic radical-activating enzymes family.</text>
</comment>
<dbReference type="KEGG" id="trz:GWP43_08455"/>
<dbReference type="InterPro" id="IPR001989">
    <property type="entry name" value="Radical_activat_CS"/>
</dbReference>
<dbReference type="InterPro" id="IPR007197">
    <property type="entry name" value="rSAM"/>
</dbReference>
<evidence type="ECO:0000256" key="6">
    <source>
        <dbReference type="ARBA" id="ARBA00023004"/>
    </source>
</evidence>
<evidence type="ECO:0000259" key="9">
    <source>
        <dbReference type="Pfam" id="PF04055"/>
    </source>
</evidence>
<sequence>MIRDFCCVEYEHCTACPKRCGVNRNAGERGFCGETVELRIAWAGLHFGEEPPVSGAGGSGTIFLTGCNLRCVFCQNFQISQEGMGRAVTEREFIEICLTLQSAGAENINIVTGSHAIPALGAGLRAAKQHGLTIPVVWNSSAYETVSALESIADTVDGWLPDLKTLNTETSRRVFAAPDYPEQACAAIKTMARLSPLNLTPPDERYPFGKMLSGVIVRHLALPGKLEDSQAVLRWFAQRLKSKALLSLMTQYTPITANPKARRIDAFSNRLLNESEDIRLRTFLEDLNIDDGFYQELVSNLDWLPDFNRIQTFSSTLSKPLWHWKTGWVH</sequence>
<protein>
    <submittedName>
        <fullName evidence="10">Radical SAM protein</fullName>
    </submittedName>
</protein>
<feature type="binding site" evidence="8">
    <location>
        <position position="71"/>
    </location>
    <ligand>
        <name>[4Fe-4S] cluster</name>
        <dbReference type="ChEBI" id="CHEBI:49883"/>
        <note>4Fe-4S-S-AdoMet</note>
    </ligand>
</feature>
<dbReference type="Pfam" id="PF04055">
    <property type="entry name" value="Radical_SAM"/>
    <property type="match status" value="1"/>
</dbReference>
<dbReference type="AlphaFoldDB" id="A0A6P1Y2H6"/>
<dbReference type="CDD" id="cd01335">
    <property type="entry name" value="Radical_SAM"/>
    <property type="match status" value="1"/>
</dbReference>
<dbReference type="Gene3D" id="3.20.20.70">
    <property type="entry name" value="Aldolase class I"/>
    <property type="match status" value="1"/>
</dbReference>
<dbReference type="InterPro" id="IPR040085">
    <property type="entry name" value="MJ0674-like"/>
</dbReference>
<dbReference type="InterPro" id="IPR058240">
    <property type="entry name" value="rSAM_sf"/>
</dbReference>
<dbReference type="EMBL" id="CP048020">
    <property type="protein sequence ID" value="QHX43470.1"/>
    <property type="molecule type" value="Genomic_DNA"/>
</dbReference>
<dbReference type="PIRSF" id="PIRSF004869">
    <property type="entry name" value="PflX_prd"/>
    <property type="match status" value="1"/>
</dbReference>
<evidence type="ECO:0000256" key="2">
    <source>
        <dbReference type="ARBA" id="ARBA00022485"/>
    </source>
</evidence>
<dbReference type="Proteomes" id="UP000464374">
    <property type="component" value="Chromosome"/>
</dbReference>
<dbReference type="RefSeq" id="WP_162663790.1">
    <property type="nucleotide sequence ID" value="NZ_CP048020.1"/>
</dbReference>
<dbReference type="GO" id="GO:0046872">
    <property type="term" value="F:metal ion binding"/>
    <property type="evidence" value="ECO:0007669"/>
    <property type="project" value="UniProtKB-KW"/>
</dbReference>
<evidence type="ECO:0000313" key="11">
    <source>
        <dbReference type="Proteomes" id="UP000464374"/>
    </source>
</evidence>
<proteinExistence type="inferred from homology"/>
<evidence type="ECO:0000256" key="7">
    <source>
        <dbReference type="ARBA" id="ARBA00023014"/>
    </source>
</evidence>
<dbReference type="PANTHER" id="PTHR43075">
    <property type="entry name" value="FORMATE LYASE ACTIVATING ENZYME, PUTATIVE (AFU_ORTHOLOGUE AFUA_2G15630)-RELATED"/>
    <property type="match status" value="1"/>
</dbReference>
<dbReference type="InterPro" id="IPR016431">
    <property type="entry name" value="Pyrv-formate_lyase-activ_prd"/>
</dbReference>
<evidence type="ECO:0000256" key="8">
    <source>
        <dbReference type="PIRSR" id="PIRSR004869-50"/>
    </source>
</evidence>
<dbReference type="SUPFAM" id="SSF102114">
    <property type="entry name" value="Radical SAM enzymes"/>
    <property type="match status" value="1"/>
</dbReference>
<evidence type="ECO:0000313" key="10">
    <source>
        <dbReference type="EMBL" id="QHX43470.1"/>
    </source>
</evidence>
<dbReference type="SFLD" id="SFLDS00029">
    <property type="entry name" value="Radical_SAM"/>
    <property type="match status" value="1"/>
</dbReference>
<dbReference type="SFLD" id="SFLDG01099">
    <property type="entry name" value="Uncharacterised_Radical_SAM_Su"/>
    <property type="match status" value="1"/>
</dbReference>
<evidence type="ECO:0000256" key="3">
    <source>
        <dbReference type="ARBA" id="ARBA00022691"/>
    </source>
</evidence>
<feature type="binding site" evidence="8">
    <location>
        <position position="74"/>
    </location>
    <ligand>
        <name>[4Fe-4S] cluster</name>
        <dbReference type="ChEBI" id="CHEBI:49883"/>
        <note>4Fe-4S-S-AdoMet</note>
    </ligand>
</feature>
<accession>A0A6P1Y2H6</accession>
<keyword evidence="6 8" id="KW-0408">Iron</keyword>
<keyword evidence="3 8" id="KW-0949">S-adenosyl-L-methionine</keyword>
<evidence type="ECO:0000256" key="4">
    <source>
        <dbReference type="ARBA" id="ARBA00022723"/>
    </source>
</evidence>
<keyword evidence="2" id="KW-0004">4Fe-4S</keyword>
<dbReference type="InterPro" id="IPR013785">
    <property type="entry name" value="Aldolase_TIM"/>
</dbReference>
<keyword evidence="7 8" id="KW-0411">Iron-sulfur</keyword>